<gene>
    <name evidence="2" type="ORF">RF687_07555</name>
</gene>
<dbReference type="EMBL" id="JAMZMF010000009">
    <property type="protein sequence ID" value="MDR0177800.1"/>
    <property type="molecule type" value="Genomic_DNA"/>
</dbReference>
<feature type="transmembrane region" description="Helical" evidence="1">
    <location>
        <begin position="79"/>
        <end position="97"/>
    </location>
</feature>
<comment type="caution">
    <text evidence="2">The sequence shown here is derived from an EMBL/GenBank/DDBJ whole genome shotgun (WGS) entry which is preliminary data.</text>
</comment>
<organism evidence="2 3">
    <name type="scientific">Actinomyces oris</name>
    <dbReference type="NCBI Taxonomy" id="544580"/>
    <lineage>
        <taxon>Bacteria</taxon>
        <taxon>Bacillati</taxon>
        <taxon>Actinomycetota</taxon>
        <taxon>Actinomycetes</taxon>
        <taxon>Actinomycetales</taxon>
        <taxon>Actinomycetaceae</taxon>
        <taxon>Actinomyces</taxon>
    </lineage>
</organism>
<accession>A0AAW8LBC4</accession>
<keyword evidence="1" id="KW-1133">Transmembrane helix</keyword>
<evidence type="ECO:0000256" key="1">
    <source>
        <dbReference type="SAM" id="Phobius"/>
    </source>
</evidence>
<protein>
    <submittedName>
        <fullName evidence="2">ABC-2 transporter permease</fullName>
    </submittedName>
</protein>
<feature type="transmembrane region" description="Helical" evidence="1">
    <location>
        <begin position="177"/>
        <end position="201"/>
    </location>
</feature>
<sequence>MNDLMTTDRREHPAEAAAVAEAPAGATMRGAAGGPGRVGRLLLLVRLHLLSLRGPLPSILGLLLILGAVSIVSGSIVPVSGFLTGTALVGGLSGVMAERSGINRLLASLPVSRADVVNSYWAVAVLFLLAASVLYAAIGLPLGVHPGKLLVFPLVLITGQALGIPVFLHFGPGRGLLVWAVSILVVSILAIGALGLLVSSFGPIRDLAAGTTTGGGLLLALGAGVLIGLWVLSHRLYLKQDQ</sequence>
<evidence type="ECO:0000313" key="3">
    <source>
        <dbReference type="Proteomes" id="UP001230065"/>
    </source>
</evidence>
<keyword evidence="1" id="KW-0472">Membrane</keyword>
<feature type="transmembrane region" description="Helical" evidence="1">
    <location>
        <begin position="56"/>
        <end position="73"/>
    </location>
</feature>
<feature type="transmembrane region" description="Helical" evidence="1">
    <location>
        <begin position="118"/>
        <end position="138"/>
    </location>
</feature>
<evidence type="ECO:0000313" key="2">
    <source>
        <dbReference type="EMBL" id="MDR0177800.1"/>
    </source>
</evidence>
<dbReference type="RefSeq" id="WP_308679862.1">
    <property type="nucleotide sequence ID" value="NZ_JAMZMF010000009.1"/>
</dbReference>
<feature type="transmembrane region" description="Helical" evidence="1">
    <location>
        <begin position="207"/>
        <end position="232"/>
    </location>
</feature>
<reference evidence="2" key="1">
    <citation type="submission" date="2022-06" db="EMBL/GenBank/DDBJ databases">
        <title>Draft Genome Sequences of Three Actinomyces oris Strains, Isolated from Healthy Human Feces.</title>
        <authorList>
            <person name="Ye Y."/>
            <person name="Liu C."/>
            <person name="Zhao J."/>
            <person name="Xu J."/>
            <person name="Huang H."/>
            <person name="Wang B."/>
            <person name="Wei J."/>
            <person name="Jing X."/>
        </authorList>
    </citation>
    <scope>NUCLEOTIDE SEQUENCE</scope>
    <source>
        <strain evidence="2">CNGBCC1803727</strain>
    </source>
</reference>
<dbReference type="Proteomes" id="UP001230065">
    <property type="component" value="Unassembled WGS sequence"/>
</dbReference>
<dbReference type="InterPro" id="IPR025699">
    <property type="entry name" value="ABC2_memb-like"/>
</dbReference>
<dbReference type="Pfam" id="PF13346">
    <property type="entry name" value="ABC2_membrane_5"/>
    <property type="match status" value="1"/>
</dbReference>
<proteinExistence type="predicted"/>
<keyword evidence="1" id="KW-0812">Transmembrane</keyword>
<dbReference type="AlphaFoldDB" id="A0AAW8LBC4"/>
<name>A0AAW8LBC4_9ACTO</name>
<feature type="transmembrane region" description="Helical" evidence="1">
    <location>
        <begin position="150"/>
        <end position="170"/>
    </location>
</feature>